<proteinExistence type="predicted"/>
<protein>
    <recommendedName>
        <fullName evidence="3">Tail assembly chaperone</fullName>
    </recommendedName>
</protein>
<keyword evidence="2" id="KW-1185">Reference proteome</keyword>
<sequence length="138" mass="15585">MAFKFVRSPKGQAKWFEYAEGFELLVAPANNNHWMLELFNQIKFEQLAQVSGEQDLLAGVFRDKTTAEAHAVVAHLMAKAILVDWKGLEDEDGNEILYSVENATELLRLEGDVRNFVERKSQELFAAGKAAAEDIKKK</sequence>
<evidence type="ECO:0000313" key="2">
    <source>
        <dbReference type="Proteomes" id="UP000007319"/>
    </source>
</evidence>
<keyword evidence="1" id="KW-0614">Plasmid</keyword>
<dbReference type="Proteomes" id="UP000007319">
    <property type="component" value="Plasmid AZOBR_p2"/>
</dbReference>
<name>A0A9P1JY14_9PROT</name>
<reference evidence="1 2" key="1">
    <citation type="journal article" date="2011" name="PLoS Genet.">
        <title>Azospirillum genomes reveal transition of bacteria from aquatic to terrestrial environments.</title>
        <authorList>
            <person name="Wisniewski-Dye F."/>
            <person name="Borziak K."/>
            <person name="Khalsa-Moyers G."/>
            <person name="Alexandre G."/>
            <person name="Sukharnikov L.O."/>
            <person name="Wuichet K."/>
            <person name="Hurst G.B."/>
            <person name="McDonald W.H."/>
            <person name="Robertson J.S."/>
            <person name="Barbe V."/>
            <person name="Calteau A."/>
            <person name="Rouy Z."/>
            <person name="Mangenot S."/>
            <person name="Prigent-Combaret C."/>
            <person name="Normand P."/>
            <person name="Boyer M."/>
            <person name="Siguier P."/>
            <person name="Dessaux Y."/>
            <person name="Elmerich C."/>
            <person name="Condemine G."/>
            <person name="Krishnen G."/>
            <person name="Kennedy I."/>
            <person name="Paterson A.H."/>
            <person name="Gonzalez V."/>
            <person name="Mavingui P."/>
            <person name="Zhulin I.B."/>
        </authorList>
    </citation>
    <scope>NUCLEOTIDE SEQUENCE [LARGE SCALE GENOMIC DNA]</scope>
    <source>
        <strain evidence="1 2">Sp245</strain>
    </source>
</reference>
<dbReference type="RefSeq" id="WP_014242339.1">
    <property type="nucleotide sequence ID" value="NC_016618.1"/>
</dbReference>
<accession>A0A9P1JY14</accession>
<organism evidence="1 2">
    <name type="scientific">Azospirillum baldaniorum</name>
    <dbReference type="NCBI Taxonomy" id="1064539"/>
    <lineage>
        <taxon>Bacteria</taxon>
        <taxon>Pseudomonadati</taxon>
        <taxon>Pseudomonadota</taxon>
        <taxon>Alphaproteobacteria</taxon>
        <taxon>Rhodospirillales</taxon>
        <taxon>Azospirillaceae</taxon>
        <taxon>Azospirillum</taxon>
    </lineage>
</organism>
<dbReference type="EMBL" id="HE577329">
    <property type="protein sequence ID" value="CCD02005.1"/>
    <property type="molecule type" value="Genomic_DNA"/>
</dbReference>
<evidence type="ECO:0008006" key="3">
    <source>
        <dbReference type="Google" id="ProtNLM"/>
    </source>
</evidence>
<dbReference type="KEGG" id="abs:AZOBR_p270201"/>
<evidence type="ECO:0000313" key="1">
    <source>
        <dbReference type="EMBL" id="CCD02005.1"/>
    </source>
</evidence>
<dbReference type="AlphaFoldDB" id="A0A9P1JY14"/>
<geneLocation type="plasmid" evidence="1 2">
    <name>AZOBR_p2</name>
</geneLocation>
<gene>
    <name evidence="1" type="ORF">AZOBR_p270201</name>
</gene>